<comment type="caution">
    <text evidence="3">The sequence shown here is derived from an EMBL/GenBank/DDBJ whole genome shotgun (WGS) entry which is preliminary data.</text>
</comment>
<dbReference type="PANTHER" id="PTHR47307:SF1">
    <property type="entry name" value="GLUTATHIONE-REGULATED POTASSIUM-EFFLUX SYSTEM ANCILLARY PROTEIN KEFG"/>
    <property type="match status" value="1"/>
</dbReference>
<dbReference type="GO" id="GO:0003955">
    <property type="term" value="F:NAD(P)H dehydrogenase (quinone) activity"/>
    <property type="evidence" value="ECO:0007669"/>
    <property type="project" value="TreeGrafter"/>
</dbReference>
<accession>A0A7W9Y889</accession>
<dbReference type="Proteomes" id="UP000547879">
    <property type="component" value="Unassembled WGS sequence"/>
</dbReference>
<feature type="domain" description="Flavodoxin-like fold" evidence="2">
    <location>
        <begin position="7"/>
        <end position="172"/>
    </location>
</feature>
<dbReference type="PANTHER" id="PTHR47307">
    <property type="entry name" value="GLUTATHIONE-REGULATED POTASSIUM-EFFLUX SYSTEM ANCILLARY PROTEIN KEFG"/>
    <property type="match status" value="1"/>
</dbReference>
<dbReference type="InterPro" id="IPR046980">
    <property type="entry name" value="KefG/KefF"/>
</dbReference>
<dbReference type="SUPFAM" id="SSF52218">
    <property type="entry name" value="Flavoproteins"/>
    <property type="match status" value="1"/>
</dbReference>
<dbReference type="GO" id="GO:0010181">
    <property type="term" value="F:FMN binding"/>
    <property type="evidence" value="ECO:0007669"/>
    <property type="project" value="TreeGrafter"/>
</dbReference>
<dbReference type="Gene3D" id="3.40.50.360">
    <property type="match status" value="1"/>
</dbReference>
<evidence type="ECO:0000313" key="4">
    <source>
        <dbReference type="Proteomes" id="UP000547879"/>
    </source>
</evidence>
<evidence type="ECO:0000256" key="1">
    <source>
        <dbReference type="ARBA" id="ARBA00023002"/>
    </source>
</evidence>
<protein>
    <submittedName>
        <fullName evidence="3">Putative NADPH-quinone reductase</fullName>
    </submittedName>
</protein>
<dbReference type="InterPro" id="IPR029039">
    <property type="entry name" value="Flavoprotein-like_sf"/>
</dbReference>
<reference evidence="3 4" key="1">
    <citation type="submission" date="2020-08" db="EMBL/GenBank/DDBJ databases">
        <title>Genomic Encyclopedia of Type Strains, Phase IV (KMG-IV): sequencing the most valuable type-strain genomes for metagenomic binning, comparative biology and taxonomic classification.</title>
        <authorList>
            <person name="Goeker M."/>
        </authorList>
    </citation>
    <scope>NUCLEOTIDE SEQUENCE [LARGE SCALE GENOMIC DNA]</scope>
    <source>
        <strain evidence="3 4">DSM 100734</strain>
    </source>
</reference>
<dbReference type="EMBL" id="JACHEG010000003">
    <property type="protein sequence ID" value="MBB6163687.1"/>
    <property type="molecule type" value="Genomic_DNA"/>
</dbReference>
<dbReference type="AlphaFoldDB" id="A0A7W9Y889"/>
<evidence type="ECO:0000313" key="3">
    <source>
        <dbReference type="EMBL" id="MBB6163687.1"/>
    </source>
</evidence>
<sequence length="206" mass="23435">MREETAMRVLVLFAHPAQRKSSINTAMATAARALKGVTFVDLYAEYPRFSIDVDREQRRLMENDVIVFQFPVFWYSTPALLKQWQDLVLEYGFAYGPQGKKLGGKQTLACVTTGGSKSDYSDNGGNRRAVEHFMYPLEQTATLCGMDYLPPFVLYSANHLDDESAQHHIRSYPQLLTALRDDRLDLARVRTLPTFGSSELNDLMRN</sequence>
<name>A0A7W9Y889_9HYPH</name>
<keyword evidence="1" id="KW-0560">Oxidoreductase</keyword>
<proteinExistence type="predicted"/>
<organism evidence="3 4">
    <name type="scientific">Rhizobium wenxiniae</name>
    <dbReference type="NCBI Taxonomy" id="1737357"/>
    <lineage>
        <taxon>Bacteria</taxon>
        <taxon>Pseudomonadati</taxon>
        <taxon>Pseudomonadota</taxon>
        <taxon>Alphaproteobacteria</taxon>
        <taxon>Hyphomicrobiales</taxon>
        <taxon>Rhizobiaceae</taxon>
        <taxon>Rhizobium/Agrobacterium group</taxon>
        <taxon>Rhizobium</taxon>
    </lineage>
</organism>
<dbReference type="Pfam" id="PF02525">
    <property type="entry name" value="Flavodoxin_2"/>
    <property type="match status" value="1"/>
</dbReference>
<dbReference type="RefSeq" id="WP_244654522.1">
    <property type="nucleotide sequence ID" value="NZ_BMHW01000008.1"/>
</dbReference>
<evidence type="ECO:0000259" key="2">
    <source>
        <dbReference type="Pfam" id="PF02525"/>
    </source>
</evidence>
<keyword evidence="4" id="KW-1185">Reference proteome</keyword>
<dbReference type="GO" id="GO:0009055">
    <property type="term" value="F:electron transfer activity"/>
    <property type="evidence" value="ECO:0007669"/>
    <property type="project" value="TreeGrafter"/>
</dbReference>
<gene>
    <name evidence="3" type="ORF">HNQ72_003527</name>
</gene>
<dbReference type="InterPro" id="IPR003680">
    <property type="entry name" value="Flavodoxin_fold"/>
</dbReference>